<protein>
    <recommendedName>
        <fullName evidence="1">DUF5106 domain-containing protein</fullName>
    </recommendedName>
</protein>
<dbReference type="RefSeq" id="WP_009127861.1">
    <property type="nucleotide sequence ID" value="NZ_JH992940.1"/>
</dbReference>
<evidence type="ECO:0000313" key="3">
    <source>
        <dbReference type="Proteomes" id="UP000009872"/>
    </source>
</evidence>
<accession>K9EMF6</accession>
<proteinExistence type="predicted"/>
<dbReference type="PATRIC" id="fig|742727.4.peg.567"/>
<organism evidence="2 3">
    <name type="scientific">Bacteroides oleiciplenus YIT 12058</name>
    <dbReference type="NCBI Taxonomy" id="742727"/>
    <lineage>
        <taxon>Bacteria</taxon>
        <taxon>Pseudomonadati</taxon>
        <taxon>Bacteroidota</taxon>
        <taxon>Bacteroidia</taxon>
        <taxon>Bacteroidales</taxon>
        <taxon>Bacteroidaceae</taxon>
        <taxon>Bacteroides</taxon>
    </lineage>
</organism>
<dbReference type="HOGENOM" id="CLU_072057_0_0_10"/>
<dbReference type="EMBL" id="ADLF01000002">
    <property type="protein sequence ID" value="EKU92117.1"/>
    <property type="molecule type" value="Genomic_DNA"/>
</dbReference>
<evidence type="ECO:0000259" key="1">
    <source>
        <dbReference type="Pfam" id="PF17127"/>
    </source>
</evidence>
<comment type="caution">
    <text evidence="2">The sequence shown here is derived from an EMBL/GenBank/DDBJ whole genome shotgun (WGS) entry which is preliminary data.</text>
</comment>
<sequence length="306" mass="34863">MRSKLYVIIRFRQKALKSLFIALGIFWGACSCITDRKQDTGSIEHLGDKYDFTDSMLMDKPEVAEAMLVDYLAGLPQLTEEEACGSVRKLVAKYGADDSVSRWLLQRLEHHLYEPDSPIRNDNYYISVLEEALVSGHLNGMMRVRPLYQLKMLKKNRTGDIAADFSFTLPAGELQNLWGIPAQYTLLLFYDPDCMHCLSYIQQLSESPVINSLLQRSEPALPQLALVAICTESDMDTWWEYQNSLPSTWVNGYDSRSVLTEKELYFLRSLPSLYLLGADKQVLLKEPSSISEVTNYLLKEVGLPHT</sequence>
<dbReference type="PROSITE" id="PS51257">
    <property type="entry name" value="PROKAR_LIPOPROTEIN"/>
    <property type="match status" value="1"/>
</dbReference>
<dbReference type="AlphaFoldDB" id="K9EMF6"/>
<dbReference type="STRING" id="742727.HMPREF9447_00567"/>
<dbReference type="eggNOG" id="COG0526">
    <property type="taxonomic scope" value="Bacteria"/>
</dbReference>
<dbReference type="Proteomes" id="UP000009872">
    <property type="component" value="Unassembled WGS sequence"/>
</dbReference>
<keyword evidence="3" id="KW-1185">Reference proteome</keyword>
<dbReference type="InterPro" id="IPR033395">
    <property type="entry name" value="DUF5106"/>
</dbReference>
<feature type="domain" description="DUF5106" evidence="1">
    <location>
        <begin position="44"/>
        <end position="156"/>
    </location>
</feature>
<dbReference type="Gene3D" id="3.40.30.10">
    <property type="entry name" value="Glutaredoxin"/>
    <property type="match status" value="1"/>
</dbReference>
<reference evidence="2 3" key="1">
    <citation type="submission" date="2012-09" db="EMBL/GenBank/DDBJ databases">
        <title>The Genome Sequence of Bacteroides oleiciplenus YIT 12058.</title>
        <authorList>
            <consortium name="The Broad Institute Genome Sequencing Platform"/>
            <person name="Earl A."/>
            <person name="Ward D."/>
            <person name="Feldgarden M."/>
            <person name="Gevers D."/>
            <person name="Morotomi M."/>
            <person name="Walker B."/>
            <person name="Young S.K."/>
            <person name="Zeng Q."/>
            <person name="Gargeya S."/>
            <person name="Fitzgerald M."/>
            <person name="Haas B."/>
            <person name="Abouelleil A."/>
            <person name="Alvarado L."/>
            <person name="Arachchi H.M."/>
            <person name="Berlin A.M."/>
            <person name="Chapman S.B."/>
            <person name="Goldberg J."/>
            <person name="Griggs A."/>
            <person name="Gujja S."/>
            <person name="Hansen M."/>
            <person name="Howarth C."/>
            <person name="Imamovic A."/>
            <person name="Larimer J."/>
            <person name="McCowen C."/>
            <person name="Montmayeur A."/>
            <person name="Murphy C."/>
            <person name="Neiman D."/>
            <person name="Pearson M."/>
            <person name="Priest M."/>
            <person name="Roberts A."/>
            <person name="Saif S."/>
            <person name="Shea T."/>
            <person name="Sisk P."/>
            <person name="Sykes S."/>
            <person name="Wortman J."/>
            <person name="Nusbaum C."/>
            <person name="Birren B."/>
        </authorList>
    </citation>
    <scope>NUCLEOTIDE SEQUENCE [LARGE SCALE GENOMIC DNA]</scope>
    <source>
        <strain evidence="2 3">YIT 12058</strain>
    </source>
</reference>
<gene>
    <name evidence="2" type="ORF">HMPREF9447_00567</name>
</gene>
<dbReference type="Pfam" id="PF17127">
    <property type="entry name" value="DUF5106"/>
    <property type="match status" value="1"/>
</dbReference>
<evidence type="ECO:0000313" key="2">
    <source>
        <dbReference type="EMBL" id="EKU92117.1"/>
    </source>
</evidence>
<dbReference type="SUPFAM" id="SSF52833">
    <property type="entry name" value="Thioredoxin-like"/>
    <property type="match status" value="1"/>
</dbReference>
<name>K9EMF6_9BACE</name>
<dbReference type="InterPro" id="IPR036249">
    <property type="entry name" value="Thioredoxin-like_sf"/>
</dbReference>